<dbReference type="EMBL" id="AYRZ02000006">
    <property type="protein sequence ID" value="PHT77858.1"/>
    <property type="molecule type" value="Genomic_DNA"/>
</dbReference>
<reference evidence="2 3" key="1">
    <citation type="journal article" date="2014" name="Nat. Genet.">
        <title>Genome sequence of the hot pepper provides insights into the evolution of pungency in Capsicum species.</title>
        <authorList>
            <person name="Kim S."/>
            <person name="Park M."/>
            <person name="Yeom S.I."/>
            <person name="Kim Y.M."/>
            <person name="Lee J.M."/>
            <person name="Lee H.A."/>
            <person name="Seo E."/>
            <person name="Choi J."/>
            <person name="Cheong K."/>
            <person name="Kim K.T."/>
            <person name="Jung K."/>
            <person name="Lee G.W."/>
            <person name="Oh S.K."/>
            <person name="Bae C."/>
            <person name="Kim S.B."/>
            <person name="Lee H.Y."/>
            <person name="Kim S.Y."/>
            <person name="Kim M.S."/>
            <person name="Kang B.C."/>
            <person name="Jo Y.D."/>
            <person name="Yang H.B."/>
            <person name="Jeong H.J."/>
            <person name="Kang W.H."/>
            <person name="Kwon J.K."/>
            <person name="Shin C."/>
            <person name="Lim J.Y."/>
            <person name="Park J.H."/>
            <person name="Huh J.H."/>
            <person name="Kim J.S."/>
            <person name="Kim B.D."/>
            <person name="Cohen O."/>
            <person name="Paran I."/>
            <person name="Suh M.C."/>
            <person name="Lee S.B."/>
            <person name="Kim Y.K."/>
            <person name="Shin Y."/>
            <person name="Noh S.J."/>
            <person name="Park J."/>
            <person name="Seo Y.S."/>
            <person name="Kwon S.Y."/>
            <person name="Kim H.A."/>
            <person name="Park J.M."/>
            <person name="Kim H.J."/>
            <person name="Choi S.B."/>
            <person name="Bosland P.W."/>
            <person name="Reeves G."/>
            <person name="Jo S.H."/>
            <person name="Lee B.W."/>
            <person name="Cho H.T."/>
            <person name="Choi H.S."/>
            <person name="Lee M.S."/>
            <person name="Yu Y."/>
            <person name="Do Choi Y."/>
            <person name="Park B.S."/>
            <person name="van Deynze A."/>
            <person name="Ashrafi H."/>
            <person name="Hill T."/>
            <person name="Kim W.T."/>
            <person name="Pai H.S."/>
            <person name="Ahn H.K."/>
            <person name="Yeam I."/>
            <person name="Giovannoni J.J."/>
            <person name="Rose J.K."/>
            <person name="Sorensen I."/>
            <person name="Lee S.J."/>
            <person name="Kim R.W."/>
            <person name="Choi I.Y."/>
            <person name="Choi B.S."/>
            <person name="Lim J.S."/>
            <person name="Lee Y.H."/>
            <person name="Choi D."/>
        </authorList>
    </citation>
    <scope>NUCLEOTIDE SEQUENCE [LARGE SCALE GENOMIC DNA]</scope>
    <source>
        <strain evidence="3">cv. CM334</strain>
    </source>
</reference>
<dbReference type="Gramene" id="PHT77858">
    <property type="protein sequence ID" value="PHT77858"/>
    <property type="gene ID" value="T459_15910"/>
</dbReference>
<comment type="caution">
    <text evidence="2">The sequence shown here is derived from an EMBL/GenBank/DDBJ whole genome shotgun (WGS) entry which is preliminary data.</text>
</comment>
<evidence type="ECO:0000313" key="2">
    <source>
        <dbReference type="EMBL" id="PHT77858.1"/>
    </source>
</evidence>
<keyword evidence="1" id="KW-1133">Transmembrane helix</keyword>
<accession>A0A2G2Z776</accession>
<keyword evidence="1" id="KW-0812">Transmembrane</keyword>
<name>A0A2G2Z776_CAPAN</name>
<reference evidence="2 3" key="2">
    <citation type="journal article" date="2017" name="Genome Biol.">
        <title>New reference genome sequences of hot pepper reveal the massive evolution of plant disease-resistance genes by retroduplication.</title>
        <authorList>
            <person name="Kim S."/>
            <person name="Park J."/>
            <person name="Yeom S.I."/>
            <person name="Kim Y.M."/>
            <person name="Seo E."/>
            <person name="Kim K.T."/>
            <person name="Kim M.S."/>
            <person name="Lee J.M."/>
            <person name="Cheong K."/>
            <person name="Shin H.S."/>
            <person name="Kim S.B."/>
            <person name="Han K."/>
            <person name="Lee J."/>
            <person name="Park M."/>
            <person name="Lee H.A."/>
            <person name="Lee H.Y."/>
            <person name="Lee Y."/>
            <person name="Oh S."/>
            <person name="Lee J.H."/>
            <person name="Choi E."/>
            <person name="Choi E."/>
            <person name="Lee S.E."/>
            <person name="Jeon J."/>
            <person name="Kim H."/>
            <person name="Choi G."/>
            <person name="Song H."/>
            <person name="Lee J."/>
            <person name="Lee S.C."/>
            <person name="Kwon J.K."/>
            <person name="Lee H.Y."/>
            <person name="Koo N."/>
            <person name="Hong Y."/>
            <person name="Kim R.W."/>
            <person name="Kang W.H."/>
            <person name="Huh J.H."/>
            <person name="Kang B.C."/>
            <person name="Yang T.J."/>
            <person name="Lee Y.H."/>
            <person name="Bennetzen J.L."/>
            <person name="Choi D."/>
        </authorList>
    </citation>
    <scope>NUCLEOTIDE SEQUENCE [LARGE SCALE GENOMIC DNA]</scope>
    <source>
        <strain evidence="3">cv. CM334</strain>
    </source>
</reference>
<feature type="transmembrane region" description="Helical" evidence="1">
    <location>
        <begin position="42"/>
        <end position="59"/>
    </location>
</feature>
<keyword evidence="3" id="KW-1185">Reference proteome</keyword>
<proteinExistence type="predicted"/>
<gene>
    <name evidence="2" type="ORF">T459_15910</name>
</gene>
<sequence length="170" mass="19254">MERNARCLERKAFSVLSSEVGCLIVLDRDIKLKLRGTTDIDIDELCLYLVIFFLSVYVARTLQKYQQVRVGFSKRSVLLENPTRCGIESEESVQLSLVLKAKISPCHVSCSLMLSLLFQRYFVSVLMGAKRTRLHGESDDWKKFPIPPGLESPMSFTFVAVGNESEQDPS</sequence>
<evidence type="ECO:0000256" key="1">
    <source>
        <dbReference type="SAM" id="Phobius"/>
    </source>
</evidence>
<dbReference type="AlphaFoldDB" id="A0A2G2Z776"/>
<organism evidence="2 3">
    <name type="scientific">Capsicum annuum</name>
    <name type="common">Capsicum pepper</name>
    <dbReference type="NCBI Taxonomy" id="4072"/>
    <lineage>
        <taxon>Eukaryota</taxon>
        <taxon>Viridiplantae</taxon>
        <taxon>Streptophyta</taxon>
        <taxon>Embryophyta</taxon>
        <taxon>Tracheophyta</taxon>
        <taxon>Spermatophyta</taxon>
        <taxon>Magnoliopsida</taxon>
        <taxon>eudicotyledons</taxon>
        <taxon>Gunneridae</taxon>
        <taxon>Pentapetalae</taxon>
        <taxon>asterids</taxon>
        <taxon>lamiids</taxon>
        <taxon>Solanales</taxon>
        <taxon>Solanaceae</taxon>
        <taxon>Solanoideae</taxon>
        <taxon>Capsiceae</taxon>
        <taxon>Capsicum</taxon>
    </lineage>
</organism>
<protein>
    <submittedName>
        <fullName evidence="2">Uncharacterized protein</fullName>
    </submittedName>
</protein>
<keyword evidence="1" id="KW-0472">Membrane</keyword>
<evidence type="ECO:0000313" key="3">
    <source>
        <dbReference type="Proteomes" id="UP000222542"/>
    </source>
</evidence>
<dbReference type="Proteomes" id="UP000222542">
    <property type="component" value="Unassembled WGS sequence"/>
</dbReference>